<evidence type="ECO:0000256" key="1">
    <source>
        <dbReference type="SAM" id="SignalP"/>
    </source>
</evidence>
<dbReference type="RefSeq" id="WP_183550060.1">
    <property type="nucleotide sequence ID" value="NZ_JACHBX010000001.1"/>
</dbReference>
<dbReference type="EMBL" id="JACHBX010000001">
    <property type="protein sequence ID" value="MBB6132201.1"/>
    <property type="molecule type" value="Genomic_DNA"/>
</dbReference>
<comment type="caution">
    <text evidence="3">The sequence shown here is derived from an EMBL/GenBank/DDBJ whole genome shotgun (WGS) entry which is preliminary data.</text>
</comment>
<dbReference type="AlphaFoldDB" id="A0A7W9U5V9"/>
<dbReference type="InterPro" id="IPR018637">
    <property type="entry name" value="DUF2059"/>
</dbReference>
<feature type="domain" description="DUF2059" evidence="2">
    <location>
        <begin position="120"/>
        <end position="174"/>
    </location>
</feature>
<feature type="chain" id="PRO_5030809082" description="DUF2059 domain-containing protein" evidence="1">
    <location>
        <begin position="24"/>
        <end position="191"/>
    </location>
</feature>
<reference evidence="3 4" key="1">
    <citation type="submission" date="2020-08" db="EMBL/GenBank/DDBJ databases">
        <title>The Agave Microbiome: Exploring the role of microbial communities in plant adaptations to desert environments.</title>
        <authorList>
            <person name="Partida-Martinez L.P."/>
        </authorList>
    </citation>
    <scope>NUCLEOTIDE SEQUENCE [LARGE SCALE GENOMIC DNA]</scope>
    <source>
        <strain evidence="3 4">AT3.2</strain>
    </source>
</reference>
<proteinExistence type="predicted"/>
<dbReference type="Pfam" id="PF09832">
    <property type="entry name" value="DUF2059"/>
    <property type="match status" value="1"/>
</dbReference>
<keyword evidence="4" id="KW-1185">Reference proteome</keyword>
<keyword evidence="1" id="KW-0732">Signal</keyword>
<evidence type="ECO:0000313" key="4">
    <source>
        <dbReference type="Proteomes" id="UP000540787"/>
    </source>
</evidence>
<gene>
    <name evidence="3" type="ORF">HD842_000312</name>
</gene>
<evidence type="ECO:0000259" key="2">
    <source>
        <dbReference type="Pfam" id="PF09832"/>
    </source>
</evidence>
<sequence>MKHFLRSLTIVTAVAAAPSFAVAQTAPAPVAAATAASPQASAAVKELLDAMDVRKMMAASFAEMEKALPQMMRAQLTAVINADPGADAQKKKAALAKVEQVLPVASQAINRMFKDPALIDEMMVDIAPLYANNYTVAELKELTAFYRTPLGRKMLALSPRLSAESMAIGQRIVAPRLNGLMQEVMQSAQGK</sequence>
<accession>A0A7W9U5V9</accession>
<dbReference type="Proteomes" id="UP000540787">
    <property type="component" value="Unassembled WGS sequence"/>
</dbReference>
<name>A0A7W9U5V9_9BURK</name>
<organism evidence="3 4">
    <name type="scientific">Massilia aurea</name>
    <dbReference type="NCBI Taxonomy" id="373040"/>
    <lineage>
        <taxon>Bacteria</taxon>
        <taxon>Pseudomonadati</taxon>
        <taxon>Pseudomonadota</taxon>
        <taxon>Betaproteobacteria</taxon>
        <taxon>Burkholderiales</taxon>
        <taxon>Oxalobacteraceae</taxon>
        <taxon>Telluria group</taxon>
        <taxon>Massilia</taxon>
    </lineage>
</organism>
<evidence type="ECO:0000313" key="3">
    <source>
        <dbReference type="EMBL" id="MBB6132201.1"/>
    </source>
</evidence>
<feature type="signal peptide" evidence="1">
    <location>
        <begin position="1"/>
        <end position="23"/>
    </location>
</feature>
<protein>
    <recommendedName>
        <fullName evidence="2">DUF2059 domain-containing protein</fullName>
    </recommendedName>
</protein>